<evidence type="ECO:0000256" key="1">
    <source>
        <dbReference type="SAM" id="Coils"/>
    </source>
</evidence>
<keyword evidence="3" id="KW-1185">Reference proteome</keyword>
<evidence type="ECO:0000313" key="2">
    <source>
        <dbReference type="EMBL" id="KAL3501234.1"/>
    </source>
</evidence>
<protein>
    <submittedName>
        <fullName evidence="2">Uncharacterized protein</fullName>
    </submittedName>
</protein>
<reference evidence="2 3" key="1">
    <citation type="submission" date="2024-11" db="EMBL/GenBank/DDBJ databases">
        <title>A near-complete genome assembly of Cinchona calisaya.</title>
        <authorList>
            <person name="Lian D.C."/>
            <person name="Zhao X.W."/>
            <person name="Wei L."/>
        </authorList>
    </citation>
    <scope>NUCLEOTIDE SEQUENCE [LARGE SCALE GENOMIC DNA]</scope>
    <source>
        <tissue evidence="2">Nenye</tissue>
    </source>
</reference>
<name>A0ABD2Y4G6_9GENT</name>
<accession>A0ABD2Y4G6</accession>
<keyword evidence="1" id="KW-0175">Coiled coil</keyword>
<comment type="caution">
    <text evidence="2">The sequence shown here is derived from an EMBL/GenBank/DDBJ whole genome shotgun (WGS) entry which is preliminary data.</text>
</comment>
<gene>
    <name evidence="2" type="ORF">ACH5RR_035683</name>
</gene>
<dbReference type="Proteomes" id="UP001630127">
    <property type="component" value="Unassembled WGS sequence"/>
</dbReference>
<feature type="coiled-coil region" evidence="1">
    <location>
        <begin position="67"/>
        <end position="105"/>
    </location>
</feature>
<evidence type="ECO:0000313" key="3">
    <source>
        <dbReference type="Proteomes" id="UP001630127"/>
    </source>
</evidence>
<organism evidence="2 3">
    <name type="scientific">Cinchona calisaya</name>
    <dbReference type="NCBI Taxonomy" id="153742"/>
    <lineage>
        <taxon>Eukaryota</taxon>
        <taxon>Viridiplantae</taxon>
        <taxon>Streptophyta</taxon>
        <taxon>Embryophyta</taxon>
        <taxon>Tracheophyta</taxon>
        <taxon>Spermatophyta</taxon>
        <taxon>Magnoliopsida</taxon>
        <taxon>eudicotyledons</taxon>
        <taxon>Gunneridae</taxon>
        <taxon>Pentapetalae</taxon>
        <taxon>asterids</taxon>
        <taxon>lamiids</taxon>
        <taxon>Gentianales</taxon>
        <taxon>Rubiaceae</taxon>
        <taxon>Cinchonoideae</taxon>
        <taxon>Cinchoneae</taxon>
        <taxon>Cinchona</taxon>
    </lineage>
</organism>
<proteinExistence type="predicted"/>
<dbReference type="EMBL" id="JBJUIK010000015">
    <property type="protein sequence ID" value="KAL3501234.1"/>
    <property type="molecule type" value="Genomic_DNA"/>
</dbReference>
<sequence>MILNKSWGDRREKNNTSLHDFIKPNLRLESQEDIQDWVTEGLVSLSNDVANLRDGEKYTLPMITRDLTLNERRVEALEDQVAVMDNQLSALKNELQRMCDQLTQEVHGLRMPTGPMLCQEPKDIRALYAI</sequence>
<dbReference type="AlphaFoldDB" id="A0ABD2Y4G6"/>